<evidence type="ECO:0000259" key="6">
    <source>
        <dbReference type="PROSITE" id="PS00624"/>
    </source>
</evidence>
<accession>A0A0F4YQG8</accession>
<evidence type="ECO:0000259" key="5">
    <source>
        <dbReference type="PROSITE" id="PS00623"/>
    </source>
</evidence>
<dbReference type="Pfam" id="PF05199">
    <property type="entry name" value="GMC_oxred_C"/>
    <property type="match status" value="1"/>
</dbReference>
<dbReference type="Pfam" id="PF00732">
    <property type="entry name" value="GMC_oxred_N"/>
    <property type="match status" value="1"/>
</dbReference>
<dbReference type="SUPFAM" id="SSF51905">
    <property type="entry name" value="FAD/NAD(P)-binding domain"/>
    <property type="match status" value="1"/>
</dbReference>
<dbReference type="PIRSF" id="PIRSF000137">
    <property type="entry name" value="Alcohol_oxidase"/>
    <property type="match status" value="1"/>
</dbReference>
<keyword evidence="8" id="KW-1185">Reference proteome</keyword>
<dbReference type="Gene3D" id="3.50.50.60">
    <property type="entry name" value="FAD/NAD(P)-binding domain"/>
    <property type="match status" value="1"/>
</dbReference>
<evidence type="ECO:0000256" key="3">
    <source>
        <dbReference type="PIRSR" id="PIRSR000137-2"/>
    </source>
</evidence>
<dbReference type="EMBL" id="LASV01000291">
    <property type="protein sequence ID" value="KKA20091.1"/>
    <property type="molecule type" value="Genomic_DNA"/>
</dbReference>
<dbReference type="PANTHER" id="PTHR11552:SF123">
    <property type="entry name" value="GMC OXIDOREDUCTASE (AFU_ORTHOLOGUE AFUA_2G01770)-RELATED"/>
    <property type="match status" value="1"/>
</dbReference>
<feature type="domain" description="Glucose-methanol-choline oxidoreductase N-terminal" evidence="6">
    <location>
        <begin position="258"/>
        <end position="272"/>
    </location>
</feature>
<proteinExistence type="inferred from homology"/>
<comment type="similarity">
    <text evidence="1 4">Belongs to the GMC oxidoreductase family.</text>
</comment>
<feature type="domain" description="Glucose-methanol-choline oxidoreductase N-terminal" evidence="5">
    <location>
        <begin position="82"/>
        <end position="105"/>
    </location>
</feature>
<sequence>MSTADYIVVGGGLTGCAVASRLKQGRPSSSVLILEAGPHPKDNPNTTSFLGGVALLGSDLDWGFTTEPQPTTANRVHKLNAGKVLGGGSILNFGGWGRGAAADYDHWAKTVGDERWGYNGLLPYFKKTERFVHPRADPQQHGADGPFYVAPVTADANRTYPLRDPIKAAWTSLGVQENPDNCSGNVSGISECLENFHDGVRQPSALAYNLDGVEIVTGAVAHRVLFSTKDDSRPVATGVELVDGRQFTARKEIIISTGALKTPQLLLLSGIGPAETLAKHGIPVVKDNPDVGQHLFDHFALFQVFKLRNPEKGLAMGSPGFANPAYLKGLPCDWIVNQIVPAETLEKAIEADEQATTEKTGVVDFRALLAPGRSHVESIVMYGPLGAPGIPMDGTYVATSVMLQLPTSRGRISIRSASPSEQPAIDPNYYATETDRTILRYATRRLLTALLETEAGREYFETEVAPPGMPVLTAQSSDEDIDARIRATGIAHFHSAGSAGMGRVVDTDLRVYGVDGLRVADASVLPVPISGHPQATLYALAEQAADLILQS</sequence>
<comment type="cofactor">
    <cofactor evidence="3">
        <name>FAD</name>
        <dbReference type="ChEBI" id="CHEBI:57692"/>
    </cofactor>
</comment>
<feature type="active site" description="Proton acceptor" evidence="2">
    <location>
        <position position="532"/>
    </location>
</feature>
<comment type="caution">
    <text evidence="7">The sequence shown here is derived from an EMBL/GenBank/DDBJ whole genome shotgun (WGS) entry which is preliminary data.</text>
</comment>
<dbReference type="OrthoDB" id="269227at2759"/>
<evidence type="ECO:0000256" key="4">
    <source>
        <dbReference type="RuleBase" id="RU003968"/>
    </source>
</evidence>
<keyword evidence="4" id="KW-0285">Flavoprotein</keyword>
<dbReference type="PROSITE" id="PS00623">
    <property type="entry name" value="GMC_OXRED_1"/>
    <property type="match status" value="1"/>
</dbReference>
<dbReference type="GO" id="GO:0050660">
    <property type="term" value="F:flavin adenine dinucleotide binding"/>
    <property type="evidence" value="ECO:0007669"/>
    <property type="project" value="InterPro"/>
</dbReference>
<dbReference type="STRING" id="1408163.A0A0F4YQG8"/>
<dbReference type="InterPro" id="IPR007867">
    <property type="entry name" value="GMC_OxRtase_C"/>
</dbReference>
<dbReference type="Gene3D" id="3.30.560.10">
    <property type="entry name" value="Glucose Oxidase, domain 3"/>
    <property type="match status" value="1"/>
</dbReference>
<evidence type="ECO:0000313" key="8">
    <source>
        <dbReference type="Proteomes" id="UP000053958"/>
    </source>
</evidence>
<protein>
    <submittedName>
        <fullName evidence="7">Choline dehydrogenase-like flavoprotein</fullName>
    </submittedName>
</protein>
<dbReference type="SUPFAM" id="SSF54373">
    <property type="entry name" value="FAD-linked reductases, C-terminal domain"/>
    <property type="match status" value="1"/>
</dbReference>
<dbReference type="PROSITE" id="PS00624">
    <property type="entry name" value="GMC_OXRED_2"/>
    <property type="match status" value="1"/>
</dbReference>
<dbReference type="InterPro" id="IPR036188">
    <property type="entry name" value="FAD/NAD-bd_sf"/>
</dbReference>
<keyword evidence="3 4" id="KW-0274">FAD</keyword>
<feature type="active site" description="Proton donor" evidence="2">
    <location>
        <position position="494"/>
    </location>
</feature>
<feature type="binding site" evidence="3">
    <location>
        <begin position="533"/>
        <end position="534"/>
    </location>
    <ligand>
        <name>FAD</name>
        <dbReference type="ChEBI" id="CHEBI:57692"/>
    </ligand>
</feature>
<dbReference type="RefSeq" id="XP_013326703.1">
    <property type="nucleotide sequence ID" value="XM_013471249.1"/>
</dbReference>
<dbReference type="GO" id="GO:0016614">
    <property type="term" value="F:oxidoreductase activity, acting on CH-OH group of donors"/>
    <property type="evidence" value="ECO:0007669"/>
    <property type="project" value="InterPro"/>
</dbReference>
<dbReference type="GeneID" id="25318242"/>
<dbReference type="PANTHER" id="PTHR11552">
    <property type="entry name" value="GLUCOSE-METHANOL-CHOLINE GMC OXIDOREDUCTASE"/>
    <property type="match status" value="1"/>
</dbReference>
<dbReference type="InterPro" id="IPR012132">
    <property type="entry name" value="GMC_OxRdtase"/>
</dbReference>
<dbReference type="Proteomes" id="UP000053958">
    <property type="component" value="Unassembled WGS sequence"/>
</dbReference>
<dbReference type="InterPro" id="IPR000172">
    <property type="entry name" value="GMC_OxRdtase_N"/>
</dbReference>
<dbReference type="AlphaFoldDB" id="A0A0F4YQG8"/>
<evidence type="ECO:0000313" key="7">
    <source>
        <dbReference type="EMBL" id="KKA20091.1"/>
    </source>
</evidence>
<organism evidence="7 8">
    <name type="scientific">Rasamsonia emersonii (strain ATCC 16479 / CBS 393.64 / IMI 116815)</name>
    <dbReference type="NCBI Taxonomy" id="1408163"/>
    <lineage>
        <taxon>Eukaryota</taxon>
        <taxon>Fungi</taxon>
        <taxon>Dikarya</taxon>
        <taxon>Ascomycota</taxon>
        <taxon>Pezizomycotina</taxon>
        <taxon>Eurotiomycetes</taxon>
        <taxon>Eurotiomycetidae</taxon>
        <taxon>Eurotiales</taxon>
        <taxon>Trichocomaceae</taxon>
        <taxon>Rasamsonia</taxon>
    </lineage>
</organism>
<feature type="binding site" evidence="3">
    <location>
        <position position="84"/>
    </location>
    <ligand>
        <name>FAD</name>
        <dbReference type="ChEBI" id="CHEBI:57692"/>
    </ligand>
</feature>
<gene>
    <name evidence="7" type="ORF">T310_5920</name>
</gene>
<evidence type="ECO:0000256" key="1">
    <source>
        <dbReference type="ARBA" id="ARBA00010790"/>
    </source>
</evidence>
<name>A0A0F4YQG8_RASE3</name>
<reference evidence="7 8" key="1">
    <citation type="submission" date="2015-04" db="EMBL/GenBank/DDBJ databases">
        <authorList>
            <person name="Heijne W.H."/>
            <person name="Fedorova N.D."/>
            <person name="Nierman W.C."/>
            <person name="Vollebregt A.W."/>
            <person name="Zhao Z."/>
            <person name="Wu L."/>
            <person name="Kumar M."/>
            <person name="Stam H."/>
            <person name="van den Berg M.A."/>
            <person name="Pel H.J."/>
        </authorList>
    </citation>
    <scope>NUCLEOTIDE SEQUENCE [LARGE SCALE GENOMIC DNA]</scope>
    <source>
        <strain evidence="7 8">CBS 393.64</strain>
    </source>
</reference>
<evidence type="ECO:0000256" key="2">
    <source>
        <dbReference type="PIRSR" id="PIRSR000137-1"/>
    </source>
</evidence>